<feature type="compositionally biased region" description="Basic and acidic residues" evidence="1">
    <location>
        <begin position="58"/>
        <end position="71"/>
    </location>
</feature>
<accession>A0A0D2E8S8</accession>
<dbReference type="OrthoDB" id="3548913at2759"/>
<keyword evidence="3" id="KW-1185">Reference proteome</keyword>
<dbReference type="VEuPathDB" id="FungiDB:PV06_05314"/>
<dbReference type="PANTHER" id="PTHR42064">
    <property type="entry name" value="YALI0F28677P"/>
    <property type="match status" value="1"/>
</dbReference>
<dbReference type="PANTHER" id="PTHR42064:SF1">
    <property type="entry name" value="YALI0F28677P"/>
    <property type="match status" value="1"/>
</dbReference>
<dbReference type="InterPro" id="IPR011990">
    <property type="entry name" value="TPR-like_helical_dom_sf"/>
</dbReference>
<organism evidence="2 3">
    <name type="scientific">Exophiala oligosperma</name>
    <dbReference type="NCBI Taxonomy" id="215243"/>
    <lineage>
        <taxon>Eukaryota</taxon>
        <taxon>Fungi</taxon>
        <taxon>Dikarya</taxon>
        <taxon>Ascomycota</taxon>
        <taxon>Pezizomycotina</taxon>
        <taxon>Eurotiomycetes</taxon>
        <taxon>Chaetothyriomycetidae</taxon>
        <taxon>Chaetothyriales</taxon>
        <taxon>Herpotrichiellaceae</taxon>
        <taxon>Exophiala</taxon>
    </lineage>
</organism>
<dbReference type="HOGENOM" id="CLU_001347_1_0_1"/>
<evidence type="ECO:0000313" key="2">
    <source>
        <dbReference type="EMBL" id="KIW44294.1"/>
    </source>
</evidence>
<proteinExistence type="predicted"/>
<reference evidence="2 3" key="1">
    <citation type="submission" date="2015-01" db="EMBL/GenBank/DDBJ databases">
        <title>The Genome Sequence of Exophiala oligosperma CBS72588.</title>
        <authorList>
            <consortium name="The Broad Institute Genomics Platform"/>
            <person name="Cuomo C."/>
            <person name="de Hoog S."/>
            <person name="Gorbushina A."/>
            <person name="Stielow B."/>
            <person name="Teixiera M."/>
            <person name="Abouelleil A."/>
            <person name="Chapman S.B."/>
            <person name="Priest M."/>
            <person name="Young S.K."/>
            <person name="Wortman J."/>
            <person name="Nusbaum C."/>
            <person name="Birren B."/>
        </authorList>
    </citation>
    <scope>NUCLEOTIDE SEQUENCE [LARGE SCALE GENOMIC DNA]</scope>
    <source>
        <strain evidence="2 3">CBS 72588</strain>
    </source>
</reference>
<dbReference type="Proteomes" id="UP000053342">
    <property type="component" value="Unassembled WGS sequence"/>
</dbReference>
<protein>
    <submittedName>
        <fullName evidence="2">Uncharacterized protein</fullName>
    </submittedName>
</protein>
<dbReference type="GeneID" id="27357388"/>
<feature type="compositionally biased region" description="Low complexity" evidence="1">
    <location>
        <begin position="1138"/>
        <end position="1147"/>
    </location>
</feature>
<sequence length="1451" mass="162713">MTPLFGSASVREGRDRATFPPRSYPSHNADDDAKSMSGPGHNKSTLQEVPQVGSSSRETTDHHAQTRDRLEGMAPSNLQMKAGQSPSSTMSEYGKGVNVSHREIPFAHMRIHFEDFANELRLHRHQEHRKRILFHRRDRLRTAVALSSRLHRVGSWLHDGLVAISRQSEANGFSRVHQRMQDLADSCFSSWTHEINAFELSPDMKTPIKDSFFARLPAYSQDDCLELIHTLRSKPRFLVERFKAMSPAQITSLSTAPKYRELSESVLTSLSQNSGRGSQKRRINAYSKELEDYSSSFERANPLSFIIHNIYGPFPDINSKESRLRFSTWSSVCATLMVESQHTFHALIGQLLSAFANMYSWQIKPRLELYLMSVLQRGAFLLDMVEHPFPTLRSEFSLFDPFNTQEARSFFQEAVQELFDILACDEGLPIGALSLGRAIIAKLPTEEYQSQFRGHFFFEWFLRDFLRVAIAFPEDEKLLHQFHVSDRARSYLLHTIWDRAYSWARDAFNPIPAEPEDLGVKNCVSNMINQLDAEVNCFDPYRADTPASTLSSEVFISISAADVVHTLEALNPQYIHTSSPWDPFLSSSHSTFSRQYAHASGRFDTLRRRILEAIEPGQSSRTIHPCQENWALITISGNGTPVPTRSIEKLVMPDGLGKLDLAEKAALRLIEGTSSSSGRESAVGISVERMRGSSLSRLFAEEARRALVGHDSITSMFWHDAVSFLRRSYPLTVLTDDDTKVLAPMSDKLRMSHLRLGKECLRLEQDVARLEASYDLAKSKMSQLSTWLEKLRIKLWYRMYVVSSDAYEDAKNISVALNNMALPVLHAGASSGGVVRSSQTSPQGTSVTSTSSLFEQPRVDTMSILKAPVEYGGPRKLADSQIESTRHWLEQNHLDNFCKGEERIHRFCMEVSNATKRLVGETLSESPVLWSSELFARERERYEVHSTGSFSAQPSSRAPSVWSEPLSSTSYPSRSTFGGGRASFYSQASGKLHLDLASMISSPGRANTVTTVDSNSSIWSPPISNPRSVTSVSSQSRPASTFEDSSLHRLADHSVEKAAFLETLHHDLTCLLLSDLACPVWSCGSETDSWISTILQTPSIQERLAQRSVMAHLLSTPNLLGHAVHAAARKQKGRLQRSQSSAPSPSQHSEHRVPPKDHLEDVLDMTNPEPDSDGFSFRHGFDDVFMRISEHVDPSLKLEAIHDLLTLSQACQERWPSSGPDPATPAAAVRRQSLNPSVLSSNLERQSNSQAMIASTARTDASTESEVVQFLKRLLLLFQPKTIFRDLQYVAAFVSSDTLNDTEIGRAFLQVGLAALAWKDEVCRAMVDVADRIVAKDSIKRRVQRGERNEPSILKAAEYWVIAAREGNAIAQRELASLYLSHPEVPPVISVPLSMSADIFKSDMLWEEQEGSQRSSQTMCLALHWMRRAAENGDEVAQLKLRERRTGLSIR</sequence>
<feature type="region of interest" description="Disordered" evidence="1">
    <location>
        <begin position="1"/>
        <end position="94"/>
    </location>
</feature>
<feature type="region of interest" description="Disordered" evidence="1">
    <location>
        <begin position="833"/>
        <end position="852"/>
    </location>
</feature>
<feature type="compositionally biased region" description="Polar residues" evidence="1">
    <location>
        <begin position="42"/>
        <end position="57"/>
    </location>
</feature>
<dbReference type="EMBL" id="KN847335">
    <property type="protein sequence ID" value="KIW44294.1"/>
    <property type="molecule type" value="Genomic_DNA"/>
</dbReference>
<evidence type="ECO:0000313" key="3">
    <source>
        <dbReference type="Proteomes" id="UP000053342"/>
    </source>
</evidence>
<feature type="compositionally biased region" description="Polar residues" evidence="1">
    <location>
        <begin position="839"/>
        <end position="852"/>
    </location>
</feature>
<dbReference type="Gene3D" id="1.25.40.10">
    <property type="entry name" value="Tetratricopeptide repeat domain"/>
    <property type="match status" value="1"/>
</dbReference>
<feature type="region of interest" description="Disordered" evidence="1">
    <location>
        <begin position="1127"/>
        <end position="1155"/>
    </location>
</feature>
<evidence type="ECO:0000256" key="1">
    <source>
        <dbReference type="SAM" id="MobiDB-lite"/>
    </source>
</evidence>
<dbReference type="STRING" id="215243.A0A0D2E8S8"/>
<feature type="compositionally biased region" description="Polar residues" evidence="1">
    <location>
        <begin position="76"/>
        <end position="91"/>
    </location>
</feature>
<gene>
    <name evidence="2" type="ORF">PV06_05314</name>
</gene>
<name>A0A0D2E8S8_9EURO</name>
<dbReference type="RefSeq" id="XP_016264510.1">
    <property type="nucleotide sequence ID" value="XM_016406304.1"/>
</dbReference>